<feature type="transmembrane region" description="Helical" evidence="7">
    <location>
        <begin position="233"/>
        <end position="252"/>
    </location>
</feature>
<dbReference type="PANTHER" id="PTHR24221">
    <property type="entry name" value="ATP-BINDING CASSETTE SUB-FAMILY B"/>
    <property type="match status" value="1"/>
</dbReference>
<dbReference type="SUPFAM" id="SSF52540">
    <property type="entry name" value="P-loop containing nucleoside triphosphate hydrolases"/>
    <property type="match status" value="1"/>
</dbReference>
<feature type="transmembrane region" description="Helical" evidence="7">
    <location>
        <begin position="148"/>
        <end position="164"/>
    </location>
</feature>
<keyword evidence="3" id="KW-0547">Nucleotide-binding</keyword>
<sequence>MRKISKLFVGKFNLILACILFSIFLSFDGIGGPYFLGRFTDFLTVGDYVSGTWTTVQWLAFLMLIALSQALQRYFLAKIRTQVRIELKAQELTKASARPRLGAASAYLASITTEVTQIDERIVASLLTFVYCLLQTAVTFSFLMMLDVPVGLIFVGLGFIPVLVPRLSAKWLKEATVNWQGENQRFVNQLDDFLKGRKLLSRFQALLPGQTRVMSQLNHSESAYLQMELKQQIANTLVSLLYVGALLLGLLLGIQSVMAGRLTVGALITIYMAADRVISPLMTCIQLYNNMSATQPLLDKIMQPVQAEKSHLELVRGEKQTLIQVQDGTVGYPNRPLIKGLNLQLNLGEKILLQAPSGSGKSTLIQTLMGEIPLLEGKVSLNRDALPSEEGSWFGIVEQAPFVFNLTLGENLSLGLDYRSEEMETVLQAVGLAKFANPESLARVLGGDQQILSGGELKRLEVARALLFKKPILLVDEALSGLDAQAAKALNQVLRQYPGLVIDIEHHITPDLISQYDRILTIRDGYLEEVSA</sequence>
<keyword evidence="4 10" id="KW-0067">ATP-binding</keyword>
<dbReference type="Pfam" id="PF00005">
    <property type="entry name" value="ABC_tran"/>
    <property type="match status" value="1"/>
</dbReference>
<dbReference type="InterPro" id="IPR027417">
    <property type="entry name" value="P-loop_NTPase"/>
</dbReference>
<organism evidence="10 11">
    <name type="scientific">Abiotrophia defectiva</name>
    <name type="common">Streptococcus defectivus</name>
    <dbReference type="NCBI Taxonomy" id="46125"/>
    <lineage>
        <taxon>Bacteria</taxon>
        <taxon>Bacillati</taxon>
        <taxon>Bacillota</taxon>
        <taxon>Bacilli</taxon>
        <taxon>Lactobacillales</taxon>
        <taxon>Aerococcaceae</taxon>
        <taxon>Abiotrophia</taxon>
    </lineage>
</organism>
<dbReference type="InterPro" id="IPR003439">
    <property type="entry name" value="ABC_transporter-like_ATP-bd"/>
</dbReference>
<evidence type="ECO:0000256" key="5">
    <source>
        <dbReference type="ARBA" id="ARBA00022989"/>
    </source>
</evidence>
<dbReference type="GO" id="GO:0140359">
    <property type="term" value="F:ABC-type transporter activity"/>
    <property type="evidence" value="ECO:0007669"/>
    <property type="project" value="InterPro"/>
</dbReference>
<feature type="domain" description="ABC transporter" evidence="8">
    <location>
        <begin position="323"/>
        <end position="532"/>
    </location>
</feature>
<dbReference type="Pfam" id="PF00664">
    <property type="entry name" value="ABC_membrane"/>
    <property type="match status" value="1"/>
</dbReference>
<name>A0A929MP94_ABIDE</name>
<evidence type="ECO:0000313" key="10">
    <source>
        <dbReference type="EMBL" id="MBF0934794.1"/>
    </source>
</evidence>
<keyword evidence="2 7" id="KW-0812">Transmembrane</keyword>
<dbReference type="Gene3D" id="1.20.1560.10">
    <property type="entry name" value="ABC transporter type 1, transmembrane domain"/>
    <property type="match status" value="1"/>
</dbReference>
<dbReference type="InterPro" id="IPR003593">
    <property type="entry name" value="AAA+_ATPase"/>
</dbReference>
<dbReference type="GO" id="GO:0005524">
    <property type="term" value="F:ATP binding"/>
    <property type="evidence" value="ECO:0007669"/>
    <property type="project" value="UniProtKB-KW"/>
</dbReference>
<evidence type="ECO:0000259" key="9">
    <source>
        <dbReference type="PROSITE" id="PS50929"/>
    </source>
</evidence>
<dbReference type="InterPro" id="IPR036640">
    <property type="entry name" value="ABC1_TM_sf"/>
</dbReference>
<evidence type="ECO:0000313" key="11">
    <source>
        <dbReference type="Proteomes" id="UP000757900"/>
    </source>
</evidence>
<keyword evidence="5 7" id="KW-1133">Transmembrane helix</keyword>
<dbReference type="PROSITE" id="PS50893">
    <property type="entry name" value="ABC_TRANSPORTER_2"/>
    <property type="match status" value="1"/>
</dbReference>
<gene>
    <name evidence="10" type="ORF">HXK00_04005</name>
</gene>
<dbReference type="Gene3D" id="3.40.50.300">
    <property type="entry name" value="P-loop containing nucleotide triphosphate hydrolases"/>
    <property type="match status" value="1"/>
</dbReference>
<dbReference type="InterPro" id="IPR039421">
    <property type="entry name" value="Type_1_exporter"/>
</dbReference>
<dbReference type="GO" id="GO:0016887">
    <property type="term" value="F:ATP hydrolysis activity"/>
    <property type="evidence" value="ECO:0007669"/>
    <property type="project" value="InterPro"/>
</dbReference>
<reference evidence="10" key="1">
    <citation type="submission" date="2020-04" db="EMBL/GenBank/DDBJ databases">
        <title>Deep metagenomics examines the oral microbiome during advanced dental caries in children, revealing novel taxa and co-occurrences with host molecules.</title>
        <authorList>
            <person name="Baker J.L."/>
            <person name="Morton J.T."/>
            <person name="Dinis M."/>
            <person name="Alvarez R."/>
            <person name="Tran N.C."/>
            <person name="Knight R."/>
            <person name="Edlund A."/>
        </authorList>
    </citation>
    <scope>NUCLEOTIDE SEQUENCE</scope>
    <source>
        <strain evidence="10">JCVI_23_bin.16</strain>
    </source>
</reference>
<evidence type="ECO:0000259" key="8">
    <source>
        <dbReference type="PROSITE" id="PS50893"/>
    </source>
</evidence>
<dbReference type="GO" id="GO:0005886">
    <property type="term" value="C:plasma membrane"/>
    <property type="evidence" value="ECO:0007669"/>
    <property type="project" value="UniProtKB-SubCell"/>
</dbReference>
<dbReference type="InterPro" id="IPR011527">
    <property type="entry name" value="ABC1_TM_dom"/>
</dbReference>
<feature type="domain" description="ABC transmembrane type-1" evidence="9">
    <location>
        <begin position="16"/>
        <end position="293"/>
    </location>
</feature>
<dbReference type="PROSITE" id="PS50929">
    <property type="entry name" value="ABC_TM1F"/>
    <property type="match status" value="1"/>
</dbReference>
<comment type="subcellular location">
    <subcellularLocation>
        <location evidence="1">Cell membrane</location>
        <topology evidence="1">Multi-pass membrane protein</topology>
    </subcellularLocation>
</comment>
<dbReference type="InterPro" id="IPR017871">
    <property type="entry name" value="ABC_transporter-like_CS"/>
</dbReference>
<accession>A0A929MP94</accession>
<feature type="transmembrane region" description="Helical" evidence="7">
    <location>
        <begin position="56"/>
        <end position="76"/>
    </location>
</feature>
<keyword evidence="6 7" id="KW-0472">Membrane</keyword>
<dbReference type="AlphaFoldDB" id="A0A929MP94"/>
<comment type="caution">
    <text evidence="10">The sequence shown here is derived from an EMBL/GenBank/DDBJ whole genome shotgun (WGS) entry which is preliminary data.</text>
</comment>
<dbReference type="EMBL" id="JABZFV010000068">
    <property type="protein sequence ID" value="MBF0934794.1"/>
    <property type="molecule type" value="Genomic_DNA"/>
</dbReference>
<dbReference type="SMART" id="SM00382">
    <property type="entry name" value="AAA"/>
    <property type="match status" value="1"/>
</dbReference>
<evidence type="ECO:0000256" key="1">
    <source>
        <dbReference type="ARBA" id="ARBA00004651"/>
    </source>
</evidence>
<evidence type="ECO:0000256" key="7">
    <source>
        <dbReference type="SAM" id="Phobius"/>
    </source>
</evidence>
<dbReference type="PANTHER" id="PTHR24221:SF654">
    <property type="entry name" value="ATP-BINDING CASSETTE SUB-FAMILY B MEMBER 6"/>
    <property type="match status" value="1"/>
</dbReference>
<evidence type="ECO:0000256" key="3">
    <source>
        <dbReference type="ARBA" id="ARBA00022741"/>
    </source>
</evidence>
<dbReference type="Proteomes" id="UP000757900">
    <property type="component" value="Unassembled WGS sequence"/>
</dbReference>
<protein>
    <submittedName>
        <fullName evidence="10">ABC transporter ATP-binding protein</fullName>
    </submittedName>
</protein>
<dbReference type="PROSITE" id="PS00211">
    <property type="entry name" value="ABC_TRANSPORTER_1"/>
    <property type="match status" value="1"/>
</dbReference>
<evidence type="ECO:0000256" key="4">
    <source>
        <dbReference type="ARBA" id="ARBA00022840"/>
    </source>
</evidence>
<proteinExistence type="predicted"/>
<evidence type="ECO:0000256" key="6">
    <source>
        <dbReference type="ARBA" id="ARBA00023136"/>
    </source>
</evidence>
<dbReference type="SUPFAM" id="SSF90123">
    <property type="entry name" value="ABC transporter transmembrane region"/>
    <property type="match status" value="1"/>
</dbReference>
<dbReference type="GO" id="GO:0034040">
    <property type="term" value="F:ATPase-coupled lipid transmembrane transporter activity"/>
    <property type="evidence" value="ECO:0007669"/>
    <property type="project" value="TreeGrafter"/>
</dbReference>
<evidence type="ECO:0000256" key="2">
    <source>
        <dbReference type="ARBA" id="ARBA00022692"/>
    </source>
</evidence>
<feature type="transmembrane region" description="Helical" evidence="7">
    <location>
        <begin position="12"/>
        <end position="36"/>
    </location>
</feature>
<feature type="transmembrane region" description="Helical" evidence="7">
    <location>
        <begin position="122"/>
        <end position="142"/>
    </location>
</feature>